<evidence type="ECO:0000313" key="4">
    <source>
        <dbReference type="Proteomes" id="UP000242450"/>
    </source>
</evidence>
<dbReference type="InterPro" id="IPR051724">
    <property type="entry name" value="Actin_motor_Myosin"/>
</dbReference>
<accession>A0A212DIA1</accession>
<proteinExistence type="inferred from homology"/>
<comment type="caution">
    <text evidence="3">The sequence shown here is derived from an EMBL/GenBank/DDBJ whole genome shotgun (WGS) entry which is preliminary data.</text>
</comment>
<dbReference type="PROSITE" id="PS51456">
    <property type="entry name" value="MYOSIN_MOTOR"/>
    <property type="match status" value="1"/>
</dbReference>
<evidence type="ECO:0000256" key="1">
    <source>
        <dbReference type="PROSITE-ProRule" id="PRU00782"/>
    </source>
</evidence>
<organism evidence="3 4">
    <name type="scientific">Cervus elaphus hippelaphus</name>
    <name type="common">European red deer</name>
    <dbReference type="NCBI Taxonomy" id="46360"/>
    <lineage>
        <taxon>Eukaryota</taxon>
        <taxon>Metazoa</taxon>
        <taxon>Chordata</taxon>
        <taxon>Craniata</taxon>
        <taxon>Vertebrata</taxon>
        <taxon>Euteleostomi</taxon>
        <taxon>Mammalia</taxon>
        <taxon>Eutheria</taxon>
        <taxon>Laurasiatheria</taxon>
        <taxon>Artiodactyla</taxon>
        <taxon>Ruminantia</taxon>
        <taxon>Pecora</taxon>
        <taxon>Cervidae</taxon>
        <taxon>Cervinae</taxon>
        <taxon>Cervus</taxon>
    </lineage>
</organism>
<dbReference type="InterPro" id="IPR000048">
    <property type="entry name" value="IQ_motif_EF-hand-BS"/>
</dbReference>
<feature type="domain" description="Myosin motor" evidence="2">
    <location>
        <begin position="1"/>
        <end position="96"/>
    </location>
</feature>
<dbReference type="EMBL" id="MKHE01000001">
    <property type="protein sequence ID" value="OWK17901.1"/>
    <property type="molecule type" value="Genomic_DNA"/>
</dbReference>
<dbReference type="PANTHER" id="PTHR46049">
    <property type="entry name" value="AGAP003327-PA"/>
    <property type="match status" value="1"/>
</dbReference>
<name>A0A212DIA1_CEREH</name>
<dbReference type="AlphaFoldDB" id="A0A212DIA1"/>
<dbReference type="SUPFAM" id="SSF52540">
    <property type="entry name" value="P-loop containing nucleoside triphosphate hydrolases"/>
    <property type="match status" value="1"/>
</dbReference>
<dbReference type="Gene3D" id="6.20.240.20">
    <property type="match status" value="1"/>
</dbReference>
<dbReference type="GO" id="GO:0003779">
    <property type="term" value="F:actin binding"/>
    <property type="evidence" value="ECO:0007669"/>
    <property type="project" value="UniProtKB-KW"/>
</dbReference>
<keyword evidence="4" id="KW-1185">Reference proteome</keyword>
<feature type="non-terminal residue" evidence="3">
    <location>
        <position position="146"/>
    </location>
</feature>
<dbReference type="PROSITE" id="PS50096">
    <property type="entry name" value="IQ"/>
    <property type="match status" value="1"/>
</dbReference>
<comment type="caution">
    <text evidence="1">Lacks conserved residue(s) required for the propagation of feature annotation.</text>
</comment>
<dbReference type="InterPro" id="IPR027417">
    <property type="entry name" value="P-loop_NTPase"/>
</dbReference>
<sequence length="146" mass="17387">LFDRHLCVRQLRYSGMMETIRIRRAGYPIRYSFVEFVERYRVLLPGVKPAYKQDDLRGTCQRMAEAVLGTHDDWQIGKTKIFLKDHHDMLLEVERDKAITDRVILLQKVIRGFKDRSNFLKLKNAATLIQRHWRGHNCRRNYGLVS</sequence>
<feature type="non-terminal residue" evidence="3">
    <location>
        <position position="1"/>
    </location>
</feature>
<keyword evidence="1" id="KW-0518">Myosin</keyword>
<dbReference type="GO" id="GO:0003774">
    <property type="term" value="F:cytoskeletal motor activity"/>
    <property type="evidence" value="ECO:0007669"/>
    <property type="project" value="InterPro"/>
</dbReference>
<dbReference type="Pfam" id="PF00612">
    <property type="entry name" value="IQ"/>
    <property type="match status" value="2"/>
</dbReference>
<protein>
    <recommendedName>
        <fullName evidence="2">Myosin motor domain-containing protein</fullName>
    </recommendedName>
</protein>
<dbReference type="OrthoDB" id="6108017at2759"/>
<dbReference type="PANTHER" id="PTHR46049:SF10">
    <property type="entry name" value="MYOSIN VIIA"/>
    <property type="match status" value="1"/>
</dbReference>
<evidence type="ECO:0000259" key="2">
    <source>
        <dbReference type="PROSITE" id="PS51456"/>
    </source>
</evidence>
<reference evidence="3 4" key="1">
    <citation type="journal article" date="2018" name="Mol. Genet. Genomics">
        <title>The red deer Cervus elaphus genome CerEla1.0: sequencing, annotating, genes, and chromosomes.</title>
        <authorList>
            <person name="Bana N.A."/>
            <person name="Nyiri A."/>
            <person name="Nagy J."/>
            <person name="Frank K."/>
            <person name="Nagy T."/>
            <person name="Steger V."/>
            <person name="Schiller M."/>
            <person name="Lakatos P."/>
            <person name="Sugar L."/>
            <person name="Horn P."/>
            <person name="Barta E."/>
            <person name="Orosz L."/>
        </authorList>
    </citation>
    <scope>NUCLEOTIDE SEQUENCE [LARGE SCALE GENOMIC DNA]</scope>
    <source>
        <strain evidence="3">Hungarian</strain>
    </source>
</reference>
<dbReference type="FunFam" id="1.20.5.190:FF:000012">
    <property type="entry name" value="Myosin VIIA"/>
    <property type="match status" value="1"/>
</dbReference>
<keyword evidence="1" id="KW-0505">Motor protein</keyword>
<evidence type="ECO:0000313" key="3">
    <source>
        <dbReference type="EMBL" id="OWK17901.1"/>
    </source>
</evidence>
<keyword evidence="1" id="KW-0009">Actin-binding</keyword>
<dbReference type="Pfam" id="PF00063">
    <property type="entry name" value="Myosin_head"/>
    <property type="match status" value="1"/>
</dbReference>
<comment type="similarity">
    <text evidence="1">Belongs to the TRAFAC class myosin-kinesin ATPase superfamily. Myosin family.</text>
</comment>
<dbReference type="InterPro" id="IPR001609">
    <property type="entry name" value="Myosin_head_motor_dom-like"/>
</dbReference>
<dbReference type="GO" id="GO:0016459">
    <property type="term" value="C:myosin complex"/>
    <property type="evidence" value="ECO:0007669"/>
    <property type="project" value="UniProtKB-KW"/>
</dbReference>
<dbReference type="GO" id="GO:0005524">
    <property type="term" value="F:ATP binding"/>
    <property type="evidence" value="ECO:0007669"/>
    <property type="project" value="InterPro"/>
</dbReference>
<dbReference type="Gene3D" id="1.20.5.190">
    <property type="match status" value="1"/>
</dbReference>
<dbReference type="SMART" id="SM00015">
    <property type="entry name" value="IQ"/>
    <property type="match status" value="2"/>
</dbReference>
<gene>
    <name evidence="3" type="ORF">Celaphus_00009263</name>
</gene>
<dbReference type="Proteomes" id="UP000242450">
    <property type="component" value="Chromosome 1"/>
</dbReference>